<comment type="caution">
    <text evidence="1">The sequence shown here is derived from an EMBL/GenBank/DDBJ whole genome shotgun (WGS) entry which is preliminary data.</text>
</comment>
<sequence>MESGSRASDSSSGASTLQMRSSEEWWEHFGSQVRLLRASLLTRSRDRELESDMRKVLKDCLELYTVFLGSSSQEGRKPSSLEAAFMWLGGWRPTSAIVLVFSIMGIESQKESVDAFEPHRSTPLLTERQLYSLKSLQAHTQQAEHDLSNQLGLLQMLVADQNVITAVCSRDWSKTRVAVEEKVSKLRDLLIQADSLRSQTLHELYSVLDPIQAAKCSIAAFELAFAINTFTGSLLRSSPSGSRAVEHDTSNGKGVYKSISEKEKISEKREVADHHSSSVEIEPLKHFSLEGSGGDEKGDCS</sequence>
<dbReference type="EMBL" id="CM055093">
    <property type="protein sequence ID" value="KAJ7565375.1"/>
    <property type="molecule type" value="Genomic_DNA"/>
</dbReference>
<protein>
    <submittedName>
        <fullName evidence="1">Uncharacterized protein</fullName>
    </submittedName>
</protein>
<evidence type="ECO:0000313" key="2">
    <source>
        <dbReference type="Proteomes" id="UP001162992"/>
    </source>
</evidence>
<accession>A0ACC2EG88</accession>
<dbReference type="Proteomes" id="UP001162992">
    <property type="component" value="Chromosome 2"/>
</dbReference>
<gene>
    <name evidence="1" type="ORF">O6H91_02G057900</name>
</gene>
<organism evidence="1 2">
    <name type="scientific">Diphasiastrum complanatum</name>
    <name type="common">Issler's clubmoss</name>
    <name type="synonym">Lycopodium complanatum</name>
    <dbReference type="NCBI Taxonomy" id="34168"/>
    <lineage>
        <taxon>Eukaryota</taxon>
        <taxon>Viridiplantae</taxon>
        <taxon>Streptophyta</taxon>
        <taxon>Embryophyta</taxon>
        <taxon>Tracheophyta</taxon>
        <taxon>Lycopodiopsida</taxon>
        <taxon>Lycopodiales</taxon>
        <taxon>Lycopodiaceae</taxon>
        <taxon>Lycopodioideae</taxon>
        <taxon>Diphasiastrum</taxon>
    </lineage>
</organism>
<name>A0ACC2EG88_DIPCM</name>
<evidence type="ECO:0000313" key="1">
    <source>
        <dbReference type="EMBL" id="KAJ7565375.1"/>
    </source>
</evidence>
<proteinExistence type="predicted"/>
<keyword evidence="2" id="KW-1185">Reference proteome</keyword>
<reference evidence="2" key="1">
    <citation type="journal article" date="2024" name="Proc. Natl. Acad. Sci. U.S.A.">
        <title>Extraordinary preservation of gene collinearity over three hundred million years revealed in homosporous lycophytes.</title>
        <authorList>
            <person name="Li C."/>
            <person name="Wickell D."/>
            <person name="Kuo L.Y."/>
            <person name="Chen X."/>
            <person name="Nie B."/>
            <person name="Liao X."/>
            <person name="Peng D."/>
            <person name="Ji J."/>
            <person name="Jenkins J."/>
            <person name="Williams M."/>
            <person name="Shu S."/>
            <person name="Plott C."/>
            <person name="Barry K."/>
            <person name="Rajasekar S."/>
            <person name="Grimwood J."/>
            <person name="Han X."/>
            <person name="Sun S."/>
            <person name="Hou Z."/>
            <person name="He W."/>
            <person name="Dai G."/>
            <person name="Sun C."/>
            <person name="Schmutz J."/>
            <person name="Leebens-Mack J.H."/>
            <person name="Li F.W."/>
            <person name="Wang L."/>
        </authorList>
    </citation>
    <scope>NUCLEOTIDE SEQUENCE [LARGE SCALE GENOMIC DNA]</scope>
    <source>
        <strain evidence="2">cv. PW_Plant_1</strain>
    </source>
</reference>